<keyword evidence="4" id="KW-0812">Transmembrane</keyword>
<dbReference type="SUPFAM" id="SSF63829">
    <property type="entry name" value="Calcium-dependent phosphotriesterase"/>
    <property type="match status" value="1"/>
</dbReference>
<keyword evidence="6" id="KW-0418">Kinase</keyword>
<dbReference type="InterPro" id="IPR015943">
    <property type="entry name" value="WD40/YVTN_repeat-like_dom_sf"/>
</dbReference>
<dbReference type="InterPro" id="IPR011123">
    <property type="entry name" value="Y_Y_Y"/>
</dbReference>
<dbReference type="CDD" id="cd00075">
    <property type="entry name" value="HATPase"/>
    <property type="match status" value="1"/>
</dbReference>
<dbReference type="RefSeq" id="WP_154282719.1">
    <property type="nucleotide sequence ID" value="NZ_JBHUJQ010000001.1"/>
</dbReference>
<dbReference type="PROSITE" id="PS50109">
    <property type="entry name" value="HIS_KIN"/>
    <property type="match status" value="1"/>
</dbReference>
<evidence type="ECO:0000256" key="3">
    <source>
        <dbReference type="ARBA" id="ARBA00022553"/>
    </source>
</evidence>
<dbReference type="PRINTS" id="PR00344">
    <property type="entry name" value="BCTRLSENSOR"/>
</dbReference>
<dbReference type="Pfam" id="PF07494">
    <property type="entry name" value="Reg_prop"/>
    <property type="match status" value="4"/>
</dbReference>
<feature type="domain" description="Histidine kinase" evidence="5">
    <location>
        <begin position="828"/>
        <end position="1041"/>
    </location>
</feature>
<dbReference type="InterPro" id="IPR004358">
    <property type="entry name" value="Sig_transdc_His_kin-like_C"/>
</dbReference>
<reference evidence="6 7" key="1">
    <citation type="submission" date="2019-11" db="EMBL/GenBank/DDBJ databases">
        <title>Pedobacter petrophilus genome.</title>
        <authorList>
            <person name="Feldbauer M.J."/>
            <person name="Newman J.D."/>
        </authorList>
    </citation>
    <scope>NUCLEOTIDE SEQUENCE [LARGE SCALE GENOMIC DNA]</scope>
    <source>
        <strain evidence="6 7">LMG 29686</strain>
    </source>
</reference>
<dbReference type="Pfam" id="PF02518">
    <property type="entry name" value="HATPase_c"/>
    <property type="match status" value="1"/>
</dbReference>
<evidence type="ECO:0000313" key="6">
    <source>
        <dbReference type="EMBL" id="MRX78312.1"/>
    </source>
</evidence>
<keyword evidence="4" id="KW-0472">Membrane</keyword>
<dbReference type="EMBL" id="WKKH01000047">
    <property type="protein sequence ID" value="MRX78312.1"/>
    <property type="molecule type" value="Genomic_DNA"/>
</dbReference>
<keyword evidence="3" id="KW-0597">Phosphoprotein</keyword>
<dbReference type="OrthoDB" id="9809670at2"/>
<dbReference type="AlphaFoldDB" id="A0A7K0G3W5"/>
<name>A0A7K0G3W5_9SPHI</name>
<evidence type="ECO:0000313" key="7">
    <source>
        <dbReference type="Proteomes" id="UP000487757"/>
    </source>
</evidence>
<comment type="caution">
    <text evidence="6">The sequence shown here is derived from an EMBL/GenBank/DDBJ whole genome shotgun (WGS) entry which is preliminary data.</text>
</comment>
<dbReference type="Gene3D" id="2.130.10.10">
    <property type="entry name" value="YVTN repeat-like/Quinoprotein amine dehydrogenase"/>
    <property type="match status" value="2"/>
</dbReference>
<dbReference type="GO" id="GO:0000155">
    <property type="term" value="F:phosphorelay sensor kinase activity"/>
    <property type="evidence" value="ECO:0007669"/>
    <property type="project" value="InterPro"/>
</dbReference>
<evidence type="ECO:0000256" key="1">
    <source>
        <dbReference type="ARBA" id="ARBA00000085"/>
    </source>
</evidence>
<dbReference type="PANTHER" id="PTHR43547:SF2">
    <property type="entry name" value="HYBRID SIGNAL TRANSDUCTION HISTIDINE KINASE C"/>
    <property type="match status" value="1"/>
</dbReference>
<dbReference type="Gene3D" id="1.10.287.130">
    <property type="match status" value="1"/>
</dbReference>
<comment type="catalytic activity">
    <reaction evidence="1">
        <text>ATP + protein L-histidine = ADP + protein N-phospho-L-histidine.</text>
        <dbReference type="EC" id="2.7.13.3"/>
    </reaction>
</comment>
<protein>
    <recommendedName>
        <fullName evidence="2">histidine kinase</fullName>
        <ecNumber evidence="2">2.7.13.3</ecNumber>
    </recommendedName>
</protein>
<dbReference type="SUPFAM" id="SSF50998">
    <property type="entry name" value="Quinoprotein alcohol dehydrogenase-like"/>
    <property type="match status" value="1"/>
</dbReference>
<evidence type="ECO:0000256" key="2">
    <source>
        <dbReference type="ARBA" id="ARBA00012438"/>
    </source>
</evidence>
<dbReference type="PANTHER" id="PTHR43547">
    <property type="entry name" value="TWO-COMPONENT HISTIDINE KINASE"/>
    <property type="match status" value="1"/>
</dbReference>
<dbReference type="CDD" id="cd00082">
    <property type="entry name" value="HisKA"/>
    <property type="match status" value="1"/>
</dbReference>
<sequence length="1058" mass="120826">MSRILLILCTILGLYLAPFPSQGQPHYFKHFETDDGLVNNSVSSITQDHYGFIWIGTRGGLMRFDGYSFKSFNNRTGQRGNLWNNFITSICEDKKGILWIGTGRGIFKYDPLTEVLTSLSVAPQVYINGFVIDRQNKVWLLGQNRLYCYDQTTNKIEDLKIHVSRIALNFDGNLLLGNYDGIFFTCNTTTKAITKTRIIGTDTAPNMRAITEIYPISKDLTFIGHKQGLITYHSRTKQIDTIPLRNGTDNRVMVRDICRSKGDEYWIATENGLYIYDLKKHLLSRSVKKLGDPFAISDNAIYSVYKDKAGDMWVGTYFGGLNYHSQQNAKFEKFYSIPLKNSLSGDAVSELWNDQNQFLYIGTEDAGLNRLDIRTKEITNYLSNPKLDNGFYSNIHSLLGSGNELFIGSYYHGMQVMDKRTGQIRERYKIVNEAGEDGSDFVLSMCLMRDSNLVLGTTGDYGGLYRYHKNKKKFTRFKQIPLGSTIYHILQDHQGMLWAGLKSQTTVYINPKTGRHGKIVFGDPKNESSVHFILEDSSHAIWFTTVGAGLIRLAPDRKTFRKFTTRNGLPSNVLHGMMEDDNRRLWIGSSNGLVCLDLTSYQIKVYTQANGLITNQFNFNSASKSAQGRLYFGSVKGLIAFDPKQLHQRERAPETYFTSLQINNNEVNPGDVNSPLIKSITHTDSLILSPSQRNFSIEFAALNFSSAKATRYQYRMNGLDRKWTYSNTTRKAYFTDLSPGRYTLTVKANSNVETWAGKERSLYIEVLPPFWRSGTAYLLYVIFTLSIAYFLMRQYHAYQRKRNMAELKLFEHQKEKEVYQAKIEFFTHIAHEIQTPLTMISVPVSRLLKQTEDHPGLNKSLLMINKYTTRLVDLTSQLLDFRQTEIEQFGLNFVNVEISQSILEITDSFQDLAIENNINLNVNLPEKSFTAFVDREAFIKICNNLISNAIKYARSRAEISLHPAAGAYFSVSFENDGKSIPEEYQEKIFQPFFRLKTTDKPGTGIGLPLAKSLTDLHEGTLSLTSGKTDKIIFVLTLPIHQRYEFNLGVWKKIDVYEK</sequence>
<dbReference type="Pfam" id="PF00512">
    <property type="entry name" value="HisKA"/>
    <property type="match status" value="1"/>
</dbReference>
<dbReference type="InterPro" id="IPR013783">
    <property type="entry name" value="Ig-like_fold"/>
</dbReference>
<dbReference type="EC" id="2.7.13.3" evidence="2"/>
<dbReference type="InterPro" id="IPR003661">
    <property type="entry name" value="HisK_dim/P_dom"/>
</dbReference>
<dbReference type="InterPro" id="IPR003594">
    <property type="entry name" value="HATPase_dom"/>
</dbReference>
<organism evidence="6 7">
    <name type="scientific">Pedobacter petrophilus</name>
    <dbReference type="NCBI Taxonomy" id="1908241"/>
    <lineage>
        <taxon>Bacteria</taxon>
        <taxon>Pseudomonadati</taxon>
        <taxon>Bacteroidota</taxon>
        <taxon>Sphingobacteriia</taxon>
        <taxon>Sphingobacteriales</taxon>
        <taxon>Sphingobacteriaceae</taxon>
        <taxon>Pedobacter</taxon>
    </lineage>
</organism>
<dbReference type="InterPro" id="IPR036097">
    <property type="entry name" value="HisK_dim/P_sf"/>
</dbReference>
<dbReference type="Gene3D" id="3.30.565.10">
    <property type="entry name" value="Histidine kinase-like ATPase, C-terminal domain"/>
    <property type="match status" value="1"/>
</dbReference>
<dbReference type="InterPro" id="IPR011047">
    <property type="entry name" value="Quinoprotein_ADH-like_sf"/>
</dbReference>
<dbReference type="SUPFAM" id="SSF47384">
    <property type="entry name" value="Homodimeric domain of signal transducing histidine kinase"/>
    <property type="match status" value="1"/>
</dbReference>
<dbReference type="FunFam" id="2.60.40.10:FF:000791">
    <property type="entry name" value="Two-component system sensor histidine kinase/response regulator"/>
    <property type="match status" value="1"/>
</dbReference>
<dbReference type="SMART" id="SM00387">
    <property type="entry name" value="HATPase_c"/>
    <property type="match status" value="1"/>
</dbReference>
<proteinExistence type="predicted"/>
<dbReference type="Pfam" id="PF07495">
    <property type="entry name" value="Y_Y_Y"/>
    <property type="match status" value="1"/>
</dbReference>
<keyword evidence="6" id="KW-0808">Transferase</keyword>
<feature type="transmembrane region" description="Helical" evidence="4">
    <location>
        <begin position="770"/>
        <end position="792"/>
    </location>
</feature>
<evidence type="ECO:0000256" key="4">
    <source>
        <dbReference type="SAM" id="Phobius"/>
    </source>
</evidence>
<dbReference type="InterPro" id="IPR005467">
    <property type="entry name" value="His_kinase_dom"/>
</dbReference>
<evidence type="ECO:0000259" key="5">
    <source>
        <dbReference type="PROSITE" id="PS50109"/>
    </source>
</evidence>
<keyword evidence="7" id="KW-1185">Reference proteome</keyword>
<dbReference type="InterPro" id="IPR011110">
    <property type="entry name" value="Reg_prop"/>
</dbReference>
<dbReference type="Proteomes" id="UP000487757">
    <property type="component" value="Unassembled WGS sequence"/>
</dbReference>
<dbReference type="SMART" id="SM00388">
    <property type="entry name" value="HisKA"/>
    <property type="match status" value="1"/>
</dbReference>
<gene>
    <name evidence="6" type="ORF">GJU39_19705</name>
</gene>
<dbReference type="Gene3D" id="2.60.40.10">
    <property type="entry name" value="Immunoglobulins"/>
    <property type="match status" value="1"/>
</dbReference>
<dbReference type="SUPFAM" id="SSF55874">
    <property type="entry name" value="ATPase domain of HSP90 chaperone/DNA topoisomerase II/histidine kinase"/>
    <property type="match status" value="1"/>
</dbReference>
<dbReference type="InterPro" id="IPR036890">
    <property type="entry name" value="HATPase_C_sf"/>
</dbReference>
<keyword evidence="4" id="KW-1133">Transmembrane helix</keyword>
<accession>A0A7K0G3W5</accession>